<sequence length="499" mass="56956">MSTKAARPQGFTDAIVQRRVHRGRDQFLQHITKEKVLALASSRRPGLTCDYFKDPERGSYNLCCFVEFEDGQKWVVRIPLAPCLASGPRSKLEREIATMQLIAEKTTIPLPKIYAYQLGDDSEPLSSFVILEYVDGRPLSAAEVDSLSVDQQTRLYTSLADIYIQLRRLIFPSIGCLTWGSSGVEVLKQTATIDLNMQDLEGLRPSEIQTRYGQGGVLSSATDYTTMLLNLADNALSKSRSRILKQDQGEDVLYHHHLFRRFVTEAWLNKDLDTGPFVLVHGDLQPFNCMVNERMEITSVLDWEWSRVVPVQYMQPPLWLTGHNTEFLALKYPYLLFLEKFDEFLKITKELEGQKYGDHLLSREWEQRKSNGGFLVANALENWTDIDGFSTRFINREWFGGLEDAPKRVETFVCEDPTRRVLVERLCHANKIYKKDLQQLDDFDRAYYPRDTTTAPSPSPSRPLFGTWESSVTGVITTTLALGSLVVAVAFGVWKKRSL</sequence>
<keyword evidence="1" id="KW-1133">Transmembrane helix</keyword>
<name>A0ABR1H492_9HYPO</name>
<dbReference type="EMBL" id="JAZAVK010000226">
    <property type="protein sequence ID" value="KAK7415903.1"/>
    <property type="molecule type" value="Genomic_DNA"/>
</dbReference>
<dbReference type="InterPro" id="IPR011009">
    <property type="entry name" value="Kinase-like_dom_sf"/>
</dbReference>
<dbReference type="Proteomes" id="UP001498421">
    <property type="component" value="Unassembled WGS sequence"/>
</dbReference>
<evidence type="ECO:0000259" key="2">
    <source>
        <dbReference type="Pfam" id="PF01636"/>
    </source>
</evidence>
<dbReference type="Pfam" id="PF01636">
    <property type="entry name" value="APH"/>
    <property type="match status" value="1"/>
</dbReference>
<keyword evidence="1" id="KW-0812">Transmembrane</keyword>
<gene>
    <name evidence="3" type="ORF">QQZ08_012215</name>
</gene>
<dbReference type="Gene3D" id="3.30.200.20">
    <property type="entry name" value="Phosphorylase Kinase, domain 1"/>
    <property type="match status" value="1"/>
</dbReference>
<comment type="caution">
    <text evidence="3">The sequence shown here is derived from an EMBL/GenBank/DDBJ whole genome shotgun (WGS) entry which is preliminary data.</text>
</comment>
<evidence type="ECO:0000256" key="1">
    <source>
        <dbReference type="SAM" id="Phobius"/>
    </source>
</evidence>
<dbReference type="InterPro" id="IPR002575">
    <property type="entry name" value="Aminoglycoside_PTrfase"/>
</dbReference>
<protein>
    <recommendedName>
        <fullName evidence="2">Aminoglycoside phosphotransferase domain-containing protein</fullName>
    </recommendedName>
</protein>
<organism evidence="3 4">
    <name type="scientific">Neonectria magnoliae</name>
    <dbReference type="NCBI Taxonomy" id="2732573"/>
    <lineage>
        <taxon>Eukaryota</taxon>
        <taxon>Fungi</taxon>
        <taxon>Dikarya</taxon>
        <taxon>Ascomycota</taxon>
        <taxon>Pezizomycotina</taxon>
        <taxon>Sordariomycetes</taxon>
        <taxon>Hypocreomycetidae</taxon>
        <taxon>Hypocreales</taxon>
        <taxon>Nectriaceae</taxon>
        <taxon>Neonectria</taxon>
    </lineage>
</organism>
<evidence type="ECO:0000313" key="3">
    <source>
        <dbReference type="EMBL" id="KAK7415903.1"/>
    </source>
</evidence>
<proteinExistence type="predicted"/>
<evidence type="ECO:0000313" key="4">
    <source>
        <dbReference type="Proteomes" id="UP001498421"/>
    </source>
</evidence>
<dbReference type="InterPro" id="IPR051678">
    <property type="entry name" value="AGP_Transferase"/>
</dbReference>
<keyword evidence="4" id="KW-1185">Reference proteome</keyword>
<reference evidence="3 4" key="1">
    <citation type="journal article" date="2025" name="Microbiol. Resour. Announc.">
        <title>Draft genome sequences for Neonectria magnoliae and Neonectria punicea, canker pathogens of Liriodendron tulipifera and Acer saccharum in West Virginia.</title>
        <authorList>
            <person name="Petronek H.M."/>
            <person name="Kasson M.T."/>
            <person name="Metheny A.M."/>
            <person name="Stauder C.M."/>
            <person name="Lovett B."/>
            <person name="Lynch S.C."/>
            <person name="Garnas J.R."/>
            <person name="Kasson L.R."/>
            <person name="Stajich J.E."/>
        </authorList>
    </citation>
    <scope>NUCLEOTIDE SEQUENCE [LARGE SCALE GENOMIC DNA]</scope>
    <source>
        <strain evidence="3 4">NRRL 64651</strain>
    </source>
</reference>
<dbReference type="PANTHER" id="PTHR21310:SF37">
    <property type="entry name" value="AMINOGLYCOSIDE PHOSPHOTRANSFERASE DOMAIN-CONTAINING PROTEIN"/>
    <property type="match status" value="1"/>
</dbReference>
<keyword evidence="1" id="KW-0472">Membrane</keyword>
<accession>A0ABR1H492</accession>
<dbReference type="Gene3D" id="3.90.1200.10">
    <property type="match status" value="1"/>
</dbReference>
<feature type="transmembrane region" description="Helical" evidence="1">
    <location>
        <begin position="472"/>
        <end position="494"/>
    </location>
</feature>
<dbReference type="PANTHER" id="PTHR21310">
    <property type="entry name" value="AMINOGLYCOSIDE PHOSPHOTRANSFERASE-RELATED-RELATED"/>
    <property type="match status" value="1"/>
</dbReference>
<dbReference type="SUPFAM" id="SSF56112">
    <property type="entry name" value="Protein kinase-like (PK-like)"/>
    <property type="match status" value="1"/>
</dbReference>
<feature type="domain" description="Aminoglycoside phosphotransferase" evidence="2">
    <location>
        <begin position="58"/>
        <end position="310"/>
    </location>
</feature>